<sequence length="113" mass="11836">MSPRSAANGSRPGARGGGAPDTVASIDDRRKAHLAGVISSLVVLPRSAAPAVEAELDDGTGTIALVWLGRDRIPGIEPGARLSVTGFAARRGGRRVMYNPRYEITRISGQEET</sequence>
<evidence type="ECO:0000256" key="1">
    <source>
        <dbReference type="SAM" id="MobiDB-lite"/>
    </source>
</evidence>
<reference evidence="2 3" key="1">
    <citation type="submission" date="2020-10" db="EMBL/GenBank/DDBJ databases">
        <title>Draft genome and description of Brachybacterium epidermidis sp nov.</title>
        <authorList>
            <person name="Boxberger M."/>
            <person name="La Scola B."/>
        </authorList>
    </citation>
    <scope>NUCLEOTIDE SEQUENCE [LARGE SCALE GENOMIC DNA]</scope>
    <source>
        <strain evidence="2 3">Marseille-Q2903</strain>
    </source>
</reference>
<comment type="caution">
    <text evidence="2">The sequence shown here is derived from an EMBL/GenBank/DDBJ whole genome shotgun (WGS) entry which is preliminary data.</text>
</comment>
<evidence type="ECO:0000313" key="2">
    <source>
        <dbReference type="EMBL" id="MBE9404575.1"/>
    </source>
</evidence>
<dbReference type="Proteomes" id="UP000644727">
    <property type="component" value="Unassembled WGS sequence"/>
</dbReference>
<name>A0ABR9W3P0_9MICO</name>
<dbReference type="Gene3D" id="2.40.50.140">
    <property type="entry name" value="Nucleic acid-binding proteins"/>
    <property type="match status" value="1"/>
</dbReference>
<accession>A0ABR9W3P0</accession>
<evidence type="ECO:0000313" key="3">
    <source>
        <dbReference type="Proteomes" id="UP000644727"/>
    </source>
</evidence>
<proteinExistence type="predicted"/>
<keyword evidence="3" id="KW-1185">Reference proteome</keyword>
<dbReference type="RefSeq" id="WP_193866318.1">
    <property type="nucleotide sequence ID" value="NZ_JADEYR010000011.1"/>
</dbReference>
<organism evidence="2 3">
    <name type="scientific">Brachybacterium epidermidis</name>
    <dbReference type="NCBI Taxonomy" id="2781983"/>
    <lineage>
        <taxon>Bacteria</taxon>
        <taxon>Bacillati</taxon>
        <taxon>Actinomycetota</taxon>
        <taxon>Actinomycetes</taxon>
        <taxon>Micrococcales</taxon>
        <taxon>Dermabacteraceae</taxon>
        <taxon>Brachybacterium</taxon>
    </lineage>
</organism>
<gene>
    <name evidence="2" type="ORF">IOE58_10410</name>
</gene>
<dbReference type="CDD" id="cd04488">
    <property type="entry name" value="RecG_wedge_OBF"/>
    <property type="match status" value="1"/>
</dbReference>
<protein>
    <submittedName>
        <fullName evidence="2">OB-fold nucleic acid binding domain-containing protein</fullName>
    </submittedName>
</protein>
<feature type="region of interest" description="Disordered" evidence="1">
    <location>
        <begin position="1"/>
        <end position="26"/>
    </location>
</feature>
<feature type="compositionally biased region" description="Low complexity" evidence="1">
    <location>
        <begin position="1"/>
        <end position="13"/>
    </location>
</feature>
<dbReference type="InterPro" id="IPR012340">
    <property type="entry name" value="NA-bd_OB-fold"/>
</dbReference>
<dbReference type="EMBL" id="JADEYR010000011">
    <property type="protein sequence ID" value="MBE9404575.1"/>
    <property type="molecule type" value="Genomic_DNA"/>
</dbReference>